<gene>
    <name evidence="2" type="ORF">UPYG_G00110700</name>
</gene>
<protein>
    <submittedName>
        <fullName evidence="2">Uncharacterized protein</fullName>
    </submittedName>
</protein>
<dbReference type="AlphaFoldDB" id="A0ABD0X2U7"/>
<dbReference type="Proteomes" id="UP001557470">
    <property type="component" value="Unassembled WGS sequence"/>
</dbReference>
<comment type="caution">
    <text evidence="2">The sequence shown here is derived from an EMBL/GenBank/DDBJ whole genome shotgun (WGS) entry which is preliminary data.</text>
</comment>
<evidence type="ECO:0000313" key="3">
    <source>
        <dbReference type="Proteomes" id="UP001557470"/>
    </source>
</evidence>
<evidence type="ECO:0000313" key="2">
    <source>
        <dbReference type="EMBL" id="KAL0993623.1"/>
    </source>
</evidence>
<sequence>MGRGYPSDAEYRHTIPVSNSPLSHAHHNLQPIFNAEHARSGMQQAPQQPSLRTTPPLEVNATLIQEILTKLEMVLEQQTLILRLIQPSQQNAAEYAMEDGLLPLMDQQGLQRLETDLLEAEFKVKLINHLSLIGGCNLKDAVWR</sequence>
<dbReference type="EMBL" id="JAGEUA010000003">
    <property type="protein sequence ID" value="KAL0993623.1"/>
    <property type="molecule type" value="Genomic_DNA"/>
</dbReference>
<feature type="region of interest" description="Disordered" evidence="1">
    <location>
        <begin position="1"/>
        <end position="25"/>
    </location>
</feature>
<organism evidence="2 3">
    <name type="scientific">Umbra pygmaea</name>
    <name type="common">Eastern mudminnow</name>
    <dbReference type="NCBI Taxonomy" id="75934"/>
    <lineage>
        <taxon>Eukaryota</taxon>
        <taxon>Metazoa</taxon>
        <taxon>Chordata</taxon>
        <taxon>Craniata</taxon>
        <taxon>Vertebrata</taxon>
        <taxon>Euteleostomi</taxon>
        <taxon>Actinopterygii</taxon>
        <taxon>Neopterygii</taxon>
        <taxon>Teleostei</taxon>
        <taxon>Protacanthopterygii</taxon>
        <taxon>Esociformes</taxon>
        <taxon>Umbridae</taxon>
        <taxon>Umbra</taxon>
    </lineage>
</organism>
<evidence type="ECO:0000256" key="1">
    <source>
        <dbReference type="SAM" id="MobiDB-lite"/>
    </source>
</evidence>
<accession>A0ABD0X2U7</accession>
<reference evidence="2 3" key="1">
    <citation type="submission" date="2024-06" db="EMBL/GenBank/DDBJ databases">
        <authorList>
            <person name="Pan Q."/>
            <person name="Wen M."/>
            <person name="Jouanno E."/>
            <person name="Zahm M."/>
            <person name="Klopp C."/>
            <person name="Cabau C."/>
            <person name="Louis A."/>
            <person name="Berthelot C."/>
            <person name="Parey E."/>
            <person name="Roest Crollius H."/>
            <person name="Montfort J."/>
            <person name="Robinson-Rechavi M."/>
            <person name="Bouchez O."/>
            <person name="Lampietro C."/>
            <person name="Lopez Roques C."/>
            <person name="Donnadieu C."/>
            <person name="Postlethwait J."/>
            <person name="Bobe J."/>
            <person name="Verreycken H."/>
            <person name="Guiguen Y."/>
        </authorList>
    </citation>
    <scope>NUCLEOTIDE SEQUENCE [LARGE SCALE GENOMIC DNA]</scope>
    <source>
        <strain evidence="2">Up_M1</strain>
        <tissue evidence="2">Testis</tissue>
    </source>
</reference>
<keyword evidence="3" id="KW-1185">Reference proteome</keyword>
<proteinExistence type="predicted"/>
<name>A0ABD0X2U7_UMBPY</name>